<dbReference type="AlphaFoldDB" id="A0A137S5U0"/>
<organism evidence="2 3">
    <name type="scientific">Marinobacter excellens LAMA 842</name>
    <dbReference type="NCBI Taxonomy" id="1306954"/>
    <lineage>
        <taxon>Bacteria</taxon>
        <taxon>Pseudomonadati</taxon>
        <taxon>Pseudomonadota</taxon>
        <taxon>Gammaproteobacteria</taxon>
        <taxon>Pseudomonadales</taxon>
        <taxon>Marinobacteraceae</taxon>
        <taxon>Marinobacter</taxon>
    </lineage>
</organism>
<reference evidence="3" key="1">
    <citation type="submission" date="2015-12" db="EMBL/GenBank/DDBJ databases">
        <authorList>
            <person name="Lima A."/>
            <person name="Farahani Zayas N."/>
            <person name="Castro Da Silva M.A."/>
            <person name="Cabral A."/>
            <person name="Pessatti M.L."/>
        </authorList>
    </citation>
    <scope>NUCLEOTIDE SEQUENCE [LARGE SCALE GENOMIC DNA]</scope>
    <source>
        <strain evidence="3">LAMA 842</strain>
    </source>
</reference>
<evidence type="ECO:0000256" key="1">
    <source>
        <dbReference type="ARBA" id="ARBA00023115"/>
    </source>
</evidence>
<name>A0A137S5U0_9GAMM</name>
<proteinExistence type="predicted"/>
<keyword evidence="1" id="KW-0620">Polyamine biosynthesis</keyword>
<dbReference type="EMBL" id="LOCO01000020">
    <property type="protein sequence ID" value="KXO07801.1"/>
    <property type="molecule type" value="Genomic_DNA"/>
</dbReference>
<sequence length="262" mass="29759">MGTVIKRPDIKGDIVHVASDPHGNILVIDDRKHRILSFDSVFEQSKILRTAPNVPVHEYNRAMLLPIAFASPSRVTVLGLGGGVLTHGLFTLLPDSTIEVYELRRKVAEIAKEWFALPESERLRVHIADARLAVDQLPVASTDMILTDLYSADRMSPAQSQRQFIKACSRALSSTGWLVLNYHRMPEPDGNLLRELTRQFPLLLVFKSRTNNWVIYGRKQDFDPWSLDKLRLNVLEERLPIGWRKLIKKLSRLVPAVTPSEP</sequence>
<dbReference type="RefSeq" id="WP_061333060.1">
    <property type="nucleotide sequence ID" value="NZ_LOCO01000020.1"/>
</dbReference>
<dbReference type="SUPFAM" id="SSF53335">
    <property type="entry name" value="S-adenosyl-L-methionine-dependent methyltransferases"/>
    <property type="match status" value="1"/>
</dbReference>
<dbReference type="PATRIC" id="fig|1306954.6.peg.1722"/>
<accession>A0A137S5U0</accession>
<dbReference type="Gene3D" id="3.40.50.150">
    <property type="entry name" value="Vaccinia Virus protein VP39"/>
    <property type="match status" value="1"/>
</dbReference>
<comment type="caution">
    <text evidence="2">The sequence shown here is derived from an EMBL/GenBank/DDBJ whole genome shotgun (WGS) entry which is preliminary data.</text>
</comment>
<protein>
    <submittedName>
        <fullName evidence="2">Spermidine synthase-like protein</fullName>
    </submittedName>
</protein>
<gene>
    <name evidence="2" type="ORF">J122_3153</name>
</gene>
<evidence type="ECO:0000313" key="2">
    <source>
        <dbReference type="EMBL" id="KXO07801.1"/>
    </source>
</evidence>
<dbReference type="CDD" id="cd02440">
    <property type="entry name" value="AdoMet_MTases"/>
    <property type="match status" value="1"/>
</dbReference>
<dbReference type="PANTHER" id="PTHR43317">
    <property type="entry name" value="THERMOSPERMINE SYNTHASE ACAULIS5"/>
    <property type="match status" value="1"/>
</dbReference>
<dbReference type="InterPro" id="IPR029063">
    <property type="entry name" value="SAM-dependent_MTases_sf"/>
</dbReference>
<dbReference type="Proteomes" id="UP000070282">
    <property type="component" value="Unassembled WGS sequence"/>
</dbReference>
<dbReference type="GO" id="GO:0006596">
    <property type="term" value="P:polyamine biosynthetic process"/>
    <property type="evidence" value="ECO:0007669"/>
    <property type="project" value="UniProtKB-KW"/>
</dbReference>
<keyword evidence="3" id="KW-1185">Reference proteome</keyword>
<evidence type="ECO:0000313" key="3">
    <source>
        <dbReference type="Proteomes" id="UP000070282"/>
    </source>
</evidence>
<dbReference type="PANTHER" id="PTHR43317:SF1">
    <property type="entry name" value="THERMOSPERMINE SYNTHASE ACAULIS5"/>
    <property type="match status" value="1"/>
</dbReference>